<evidence type="ECO:0000256" key="2">
    <source>
        <dbReference type="ARBA" id="ARBA00009820"/>
    </source>
</evidence>
<organism evidence="9 10">
    <name type="scientific">Candidatus Aphodousia faecigallinarum</name>
    <dbReference type="NCBI Taxonomy" id="2840677"/>
    <lineage>
        <taxon>Bacteria</taxon>
        <taxon>Pseudomonadati</taxon>
        <taxon>Pseudomonadota</taxon>
        <taxon>Betaproteobacteria</taxon>
        <taxon>Burkholderiales</taxon>
        <taxon>Sutterellaceae</taxon>
        <taxon>Sutterellaceae incertae sedis</taxon>
        <taxon>Candidatus Aphodousia</taxon>
    </lineage>
</organism>
<proteinExistence type="inferred from homology"/>
<comment type="similarity">
    <text evidence="2 7">Belongs to the TolB family.</text>
</comment>
<dbReference type="Gene3D" id="2.120.10.30">
    <property type="entry name" value="TolB, C-terminal domain"/>
    <property type="match status" value="1"/>
</dbReference>
<dbReference type="PROSITE" id="PS51318">
    <property type="entry name" value="TAT"/>
    <property type="match status" value="1"/>
</dbReference>
<dbReference type="GO" id="GO:0017038">
    <property type="term" value="P:protein import"/>
    <property type="evidence" value="ECO:0007669"/>
    <property type="project" value="InterPro"/>
</dbReference>
<dbReference type="AlphaFoldDB" id="A0A9D1II66"/>
<dbReference type="Pfam" id="PF04052">
    <property type="entry name" value="TolB_N"/>
    <property type="match status" value="1"/>
</dbReference>
<dbReference type="HAMAP" id="MF_00671">
    <property type="entry name" value="TolB"/>
    <property type="match status" value="1"/>
</dbReference>
<evidence type="ECO:0000256" key="7">
    <source>
        <dbReference type="HAMAP-Rule" id="MF_00671"/>
    </source>
</evidence>
<dbReference type="Proteomes" id="UP000824083">
    <property type="component" value="Unassembled WGS sequence"/>
</dbReference>
<evidence type="ECO:0000259" key="8">
    <source>
        <dbReference type="Pfam" id="PF04052"/>
    </source>
</evidence>
<feature type="domain" description="TolB N-terminal" evidence="8">
    <location>
        <begin position="27"/>
        <end position="126"/>
    </location>
</feature>
<feature type="signal peptide" evidence="7">
    <location>
        <begin position="1"/>
        <end position="25"/>
    </location>
</feature>
<dbReference type="NCBIfam" id="TIGR02800">
    <property type="entry name" value="propeller_TolB"/>
    <property type="match status" value="1"/>
</dbReference>
<dbReference type="Pfam" id="PF07676">
    <property type="entry name" value="PD40"/>
    <property type="match status" value="5"/>
</dbReference>
<dbReference type="GO" id="GO:0042597">
    <property type="term" value="C:periplasmic space"/>
    <property type="evidence" value="ECO:0007669"/>
    <property type="project" value="UniProtKB-SubCell"/>
</dbReference>
<dbReference type="PANTHER" id="PTHR36842">
    <property type="entry name" value="PROTEIN TOLB HOMOLOG"/>
    <property type="match status" value="1"/>
</dbReference>
<dbReference type="PANTHER" id="PTHR36842:SF1">
    <property type="entry name" value="PROTEIN TOLB"/>
    <property type="match status" value="1"/>
</dbReference>
<dbReference type="EMBL" id="DVMY01000105">
    <property type="protein sequence ID" value="HIU38000.1"/>
    <property type="molecule type" value="Genomic_DNA"/>
</dbReference>
<sequence length="428" mass="46401" precursor="true">MQINRRTLLTTAAGLACGGSLPAWAQLRIEITGVGANQMPIAIPQFQGTNNAPLDLSAVISADLERSGAFRSIKVMGELPPEDVEKPRAKFWRTMGATALVIGTIEKLVDTRYRISYKLFGTVEDKIIDENQYVVSSGDLRLTAHRIADAVYERLTGESGIFASRLAYVLQRGPSSYELVVSDSDGENPQTALRSNQSIISPMWSPNGLLLTYVSFEANKPVIYLHDVRSGERRLIASFKGNNSAPAFSPDGKTMAVALSMGGGTHVYLMSTNGTNVRRFTNSQGIDTEPVFSPDGQYVYFTSDRGGSPQIYRQAVAGGAAERVTYSAEYAISPAISPKGDKLAFISRFNGAFRVTLLDLLTGTQLVLTDTMRDESPTFAPNGKILVYATEEAGRGVLATVSLDGRVRTRLTGQQGDIREPSWGPLLQ</sequence>
<dbReference type="InterPro" id="IPR011659">
    <property type="entry name" value="WD40"/>
</dbReference>
<comment type="subunit">
    <text evidence="7">The Tol-Pal system is composed of five core proteins: the inner membrane proteins TolA, TolQ and TolR, the periplasmic protein TolB and the outer membrane protein Pal. They form a network linking the inner and outer membranes and the peptidoglycan layer.</text>
</comment>
<keyword evidence="3 7" id="KW-0132">Cell division</keyword>
<keyword evidence="6 7" id="KW-0131">Cell cycle</keyword>
<evidence type="ECO:0000256" key="3">
    <source>
        <dbReference type="ARBA" id="ARBA00022618"/>
    </source>
</evidence>
<evidence type="ECO:0000256" key="4">
    <source>
        <dbReference type="ARBA" id="ARBA00022729"/>
    </source>
</evidence>
<gene>
    <name evidence="7 9" type="primary">tolB</name>
    <name evidence="9" type="ORF">IAC56_07000</name>
</gene>
<dbReference type="SUPFAM" id="SSF52964">
    <property type="entry name" value="TolB, N-terminal domain"/>
    <property type="match status" value="1"/>
</dbReference>
<keyword evidence="5 7" id="KW-0574">Periplasm</keyword>
<dbReference type="SUPFAM" id="SSF69304">
    <property type="entry name" value="Tricorn protease N-terminal domain"/>
    <property type="match status" value="1"/>
</dbReference>
<dbReference type="GO" id="GO:0051301">
    <property type="term" value="P:cell division"/>
    <property type="evidence" value="ECO:0007669"/>
    <property type="project" value="UniProtKB-UniRule"/>
</dbReference>
<evidence type="ECO:0000256" key="1">
    <source>
        <dbReference type="ARBA" id="ARBA00004418"/>
    </source>
</evidence>
<dbReference type="InterPro" id="IPR014167">
    <property type="entry name" value="Tol-Pal_TolB"/>
</dbReference>
<evidence type="ECO:0000313" key="10">
    <source>
        <dbReference type="Proteomes" id="UP000824083"/>
    </source>
</evidence>
<feature type="chain" id="PRO_5039770687" description="Tol-Pal system protein TolB" evidence="7">
    <location>
        <begin position="26"/>
        <end position="428"/>
    </location>
</feature>
<evidence type="ECO:0000256" key="6">
    <source>
        <dbReference type="ARBA" id="ARBA00023306"/>
    </source>
</evidence>
<accession>A0A9D1II66</accession>
<comment type="function">
    <text evidence="7">Part of the Tol-Pal system, which plays a role in outer membrane invagination during cell division and is important for maintaining outer membrane integrity.</text>
</comment>
<reference evidence="9" key="1">
    <citation type="submission" date="2020-10" db="EMBL/GenBank/DDBJ databases">
        <authorList>
            <person name="Gilroy R."/>
        </authorList>
    </citation>
    <scope>NUCLEOTIDE SEQUENCE</scope>
    <source>
        <strain evidence="9">7463</strain>
    </source>
</reference>
<comment type="caution">
    <text evidence="9">The sequence shown here is derived from an EMBL/GenBank/DDBJ whole genome shotgun (WGS) entry which is preliminary data.</text>
</comment>
<keyword evidence="4 7" id="KW-0732">Signal</keyword>
<comment type="subcellular location">
    <subcellularLocation>
        <location evidence="1 7">Periplasm</location>
    </subcellularLocation>
</comment>
<protein>
    <recommendedName>
        <fullName evidence="7">Tol-Pal system protein TolB</fullName>
    </recommendedName>
</protein>
<dbReference type="InterPro" id="IPR006311">
    <property type="entry name" value="TAT_signal"/>
</dbReference>
<evidence type="ECO:0000256" key="5">
    <source>
        <dbReference type="ARBA" id="ARBA00022764"/>
    </source>
</evidence>
<name>A0A9D1II66_9BURK</name>
<dbReference type="Gene3D" id="3.40.50.10070">
    <property type="entry name" value="TolB, N-terminal domain"/>
    <property type="match status" value="1"/>
</dbReference>
<dbReference type="InterPro" id="IPR007195">
    <property type="entry name" value="TolB_N"/>
</dbReference>
<reference evidence="9" key="2">
    <citation type="journal article" date="2021" name="PeerJ">
        <title>Extensive microbial diversity within the chicken gut microbiome revealed by metagenomics and culture.</title>
        <authorList>
            <person name="Gilroy R."/>
            <person name="Ravi A."/>
            <person name="Getino M."/>
            <person name="Pursley I."/>
            <person name="Horton D.L."/>
            <person name="Alikhan N.F."/>
            <person name="Baker D."/>
            <person name="Gharbi K."/>
            <person name="Hall N."/>
            <person name="Watson M."/>
            <person name="Adriaenssens E.M."/>
            <person name="Foster-Nyarko E."/>
            <person name="Jarju S."/>
            <person name="Secka A."/>
            <person name="Antonio M."/>
            <person name="Oren A."/>
            <person name="Chaudhuri R.R."/>
            <person name="La Ragione R."/>
            <person name="Hildebrand F."/>
            <person name="Pallen M.J."/>
        </authorList>
    </citation>
    <scope>NUCLEOTIDE SEQUENCE</scope>
    <source>
        <strain evidence="9">7463</strain>
    </source>
</reference>
<evidence type="ECO:0000313" key="9">
    <source>
        <dbReference type="EMBL" id="HIU38000.1"/>
    </source>
</evidence>
<dbReference type="PROSITE" id="PS51257">
    <property type="entry name" value="PROKAR_LIPOPROTEIN"/>
    <property type="match status" value="1"/>
</dbReference>
<dbReference type="InterPro" id="IPR011042">
    <property type="entry name" value="6-blade_b-propeller_TolB-like"/>
</dbReference>